<feature type="transmembrane region" description="Helical" evidence="1">
    <location>
        <begin position="12"/>
        <end position="29"/>
    </location>
</feature>
<organism evidence="2 3">
    <name type="scientific">Caldimonas aquatica</name>
    <dbReference type="NCBI Taxonomy" id="376175"/>
    <lineage>
        <taxon>Bacteria</taxon>
        <taxon>Pseudomonadati</taxon>
        <taxon>Pseudomonadota</taxon>
        <taxon>Betaproteobacteria</taxon>
        <taxon>Burkholderiales</taxon>
        <taxon>Sphaerotilaceae</taxon>
        <taxon>Caldimonas</taxon>
    </lineage>
</organism>
<dbReference type="Pfam" id="PF10861">
    <property type="entry name" value="DUF2784"/>
    <property type="match status" value="1"/>
</dbReference>
<name>A0ABY6MPW0_9BURK</name>
<proteinExistence type="predicted"/>
<dbReference type="InterPro" id="IPR021218">
    <property type="entry name" value="DUF2784"/>
</dbReference>
<evidence type="ECO:0000313" key="3">
    <source>
        <dbReference type="Proteomes" id="UP001163266"/>
    </source>
</evidence>
<gene>
    <name evidence="2" type="ORF">OMP39_10930</name>
</gene>
<keyword evidence="1" id="KW-1133">Transmembrane helix</keyword>
<dbReference type="EMBL" id="CP110257">
    <property type="protein sequence ID" value="UZD54186.1"/>
    <property type="molecule type" value="Genomic_DNA"/>
</dbReference>
<feature type="transmembrane region" description="Helical" evidence="1">
    <location>
        <begin position="97"/>
        <end position="115"/>
    </location>
</feature>
<keyword evidence="1" id="KW-0812">Transmembrane</keyword>
<dbReference type="Proteomes" id="UP001163266">
    <property type="component" value="Chromosome"/>
</dbReference>
<reference evidence="2" key="1">
    <citation type="submission" date="2022-10" db="EMBL/GenBank/DDBJ databases">
        <title>Complete genome sequence of Schlegelella aquatica LMG 23380.</title>
        <authorList>
            <person name="Musilova J."/>
            <person name="Kourilova X."/>
            <person name="Bezdicek M."/>
            <person name="Hermankova K."/>
            <person name="Obruca S."/>
            <person name="Sedlar K."/>
        </authorList>
    </citation>
    <scope>NUCLEOTIDE SEQUENCE</scope>
    <source>
        <strain evidence="2">LMG 23380</strain>
    </source>
</reference>
<keyword evidence="1" id="KW-0472">Membrane</keyword>
<evidence type="ECO:0000313" key="2">
    <source>
        <dbReference type="EMBL" id="UZD54186.1"/>
    </source>
</evidence>
<dbReference type="RefSeq" id="WP_264891755.1">
    <property type="nucleotide sequence ID" value="NZ_CP110257.1"/>
</dbReference>
<evidence type="ECO:0000256" key="1">
    <source>
        <dbReference type="SAM" id="Phobius"/>
    </source>
</evidence>
<keyword evidence="3" id="KW-1185">Reference proteome</keyword>
<accession>A0ABY6MPW0</accession>
<sequence>MGYRFLADGLVLLHLAFVVFVVGGGWLAWRWPRLAWLHLPVAAWGVWIEWSRGICPLTPLENAYRRRAGEAGYSGSFVEHYILPVLYPAGLTPETQWVLGAIVLLVNVLAYAGLWRRRRRNLTRSGRAEGAP</sequence>
<protein>
    <submittedName>
        <fullName evidence="2">DUF2784 domain-containing protein</fullName>
    </submittedName>
</protein>